<evidence type="ECO:0000313" key="3">
    <source>
        <dbReference type="Proteomes" id="UP001323617"/>
    </source>
</evidence>
<feature type="region of interest" description="Disordered" evidence="1">
    <location>
        <begin position="67"/>
        <end position="101"/>
    </location>
</feature>
<proteinExistence type="predicted"/>
<reference evidence="2 3" key="1">
    <citation type="journal article" date="2023" name="bioRxiv">
        <title>High-quality genome assemblies of four members of thePodospora anserinaspecies complex.</title>
        <authorList>
            <person name="Ament-Velasquez S.L."/>
            <person name="Vogan A.A."/>
            <person name="Wallerman O."/>
            <person name="Hartmann F."/>
            <person name="Gautier V."/>
            <person name="Silar P."/>
            <person name="Giraud T."/>
            <person name="Johannesson H."/>
        </authorList>
    </citation>
    <scope>NUCLEOTIDE SEQUENCE [LARGE SCALE GENOMIC DNA]</scope>
    <source>
        <strain evidence="2 3">CBS 124.78</strain>
    </source>
</reference>
<evidence type="ECO:0000256" key="1">
    <source>
        <dbReference type="SAM" id="MobiDB-lite"/>
    </source>
</evidence>
<evidence type="ECO:0000313" key="2">
    <source>
        <dbReference type="EMBL" id="KAK4682968.1"/>
    </source>
</evidence>
<sequence>MTSIDCGSIFLWPPFAVHRRHWTLHIPVQGQTTRLGHLGLRISTQVCRYLIEFTLHLKDYKRTLDHTEPTEQGARGCEHGARVYHGPSQQIREMSTAPTPL</sequence>
<comment type="caution">
    <text evidence="2">The sequence shown here is derived from an EMBL/GenBank/DDBJ whole genome shotgun (WGS) entry which is preliminary data.</text>
</comment>
<dbReference type="Proteomes" id="UP001323617">
    <property type="component" value="Unassembled WGS sequence"/>
</dbReference>
<dbReference type="RefSeq" id="XP_062806438.1">
    <property type="nucleotide sequence ID" value="XM_062940093.1"/>
</dbReference>
<dbReference type="EMBL" id="JAFFHC010000001">
    <property type="protein sequence ID" value="KAK4682968.1"/>
    <property type="molecule type" value="Genomic_DNA"/>
</dbReference>
<accession>A0ABR0IRD8</accession>
<organism evidence="2 3">
    <name type="scientific">Podospora pseudoanserina</name>
    <dbReference type="NCBI Taxonomy" id="2609844"/>
    <lineage>
        <taxon>Eukaryota</taxon>
        <taxon>Fungi</taxon>
        <taxon>Dikarya</taxon>
        <taxon>Ascomycota</taxon>
        <taxon>Pezizomycotina</taxon>
        <taxon>Sordariomycetes</taxon>
        <taxon>Sordariomycetidae</taxon>
        <taxon>Sordariales</taxon>
        <taxon>Podosporaceae</taxon>
        <taxon>Podospora</taxon>
    </lineage>
</organism>
<dbReference type="GeneID" id="87960586"/>
<feature type="compositionally biased region" description="Polar residues" evidence="1">
    <location>
        <begin position="87"/>
        <end position="101"/>
    </location>
</feature>
<gene>
    <name evidence="2" type="ORF">QC764_0024610</name>
</gene>
<name>A0ABR0IRD8_9PEZI</name>
<keyword evidence="3" id="KW-1185">Reference proteome</keyword>
<protein>
    <submittedName>
        <fullName evidence="2">Uncharacterized protein</fullName>
    </submittedName>
</protein>